<sequence length="64" mass="7000">MAQSLVLSSIPRERPLSAELGDLSTEKSHGGQACTDMRHRAGPQSRVEVKIRCDRELSMCGVAF</sequence>
<comment type="caution">
    <text evidence="2">The sequence shown here is derived from an EMBL/GenBank/DDBJ whole genome shotgun (WGS) entry which is preliminary data.</text>
</comment>
<evidence type="ECO:0000256" key="1">
    <source>
        <dbReference type="SAM" id="MobiDB-lite"/>
    </source>
</evidence>
<keyword evidence="3" id="KW-1185">Reference proteome</keyword>
<feature type="non-terminal residue" evidence="2">
    <location>
        <position position="64"/>
    </location>
</feature>
<accession>A0A9X9LDF8</accession>
<evidence type="ECO:0000313" key="3">
    <source>
        <dbReference type="Proteomes" id="UP000269945"/>
    </source>
</evidence>
<evidence type="ECO:0000313" key="2">
    <source>
        <dbReference type="EMBL" id="VCW50230.1"/>
    </source>
</evidence>
<proteinExistence type="predicted"/>
<gene>
    <name evidence="2" type="ORF">BN2614_LOCUS2</name>
</gene>
<organism evidence="2 3">
    <name type="scientific">Gulo gulo</name>
    <name type="common">Wolverine</name>
    <name type="synonym">Gluton</name>
    <dbReference type="NCBI Taxonomy" id="48420"/>
    <lineage>
        <taxon>Eukaryota</taxon>
        <taxon>Metazoa</taxon>
        <taxon>Chordata</taxon>
        <taxon>Craniata</taxon>
        <taxon>Vertebrata</taxon>
        <taxon>Euteleostomi</taxon>
        <taxon>Mammalia</taxon>
        <taxon>Eutheria</taxon>
        <taxon>Laurasiatheria</taxon>
        <taxon>Carnivora</taxon>
        <taxon>Caniformia</taxon>
        <taxon>Musteloidea</taxon>
        <taxon>Mustelidae</taxon>
        <taxon>Guloninae</taxon>
        <taxon>Gulo</taxon>
    </lineage>
</organism>
<dbReference type="EMBL" id="CYRY02000714">
    <property type="protein sequence ID" value="VCW50230.1"/>
    <property type="molecule type" value="Genomic_DNA"/>
</dbReference>
<name>A0A9X9LDF8_GULGU</name>
<dbReference type="AlphaFoldDB" id="A0A9X9LDF8"/>
<dbReference type="Proteomes" id="UP000269945">
    <property type="component" value="Unassembled WGS sequence"/>
</dbReference>
<reference evidence="2 3" key="1">
    <citation type="submission" date="2018-10" db="EMBL/GenBank/DDBJ databases">
        <authorList>
            <person name="Ekblom R."/>
            <person name="Jareborg N."/>
        </authorList>
    </citation>
    <scope>NUCLEOTIDE SEQUENCE [LARGE SCALE GENOMIC DNA]</scope>
    <source>
        <tissue evidence="2">Muscle</tissue>
    </source>
</reference>
<protein>
    <submittedName>
        <fullName evidence="2">Uncharacterized protein</fullName>
    </submittedName>
</protein>
<feature type="region of interest" description="Disordered" evidence="1">
    <location>
        <begin position="16"/>
        <end position="41"/>
    </location>
</feature>